<dbReference type="InterPro" id="IPR001810">
    <property type="entry name" value="F-box_dom"/>
</dbReference>
<feature type="domain" description="F-box associated beta-propeller type 3" evidence="2">
    <location>
        <begin position="101"/>
        <end position="300"/>
    </location>
</feature>
<comment type="caution">
    <text evidence="3">The sequence shown here is derived from an EMBL/GenBank/DDBJ whole genome shotgun (WGS) entry which is preliminary data.</text>
</comment>
<dbReference type="AlphaFoldDB" id="A0AAD8NQL5"/>
<gene>
    <name evidence="3" type="ORF">QVD17_26230</name>
</gene>
<dbReference type="SUPFAM" id="SSF81383">
    <property type="entry name" value="F-box domain"/>
    <property type="match status" value="1"/>
</dbReference>
<dbReference type="Proteomes" id="UP001229421">
    <property type="component" value="Unassembled WGS sequence"/>
</dbReference>
<evidence type="ECO:0000259" key="2">
    <source>
        <dbReference type="Pfam" id="PF08268"/>
    </source>
</evidence>
<dbReference type="InterPro" id="IPR013187">
    <property type="entry name" value="F-box-assoc_dom_typ3"/>
</dbReference>
<evidence type="ECO:0008006" key="5">
    <source>
        <dbReference type="Google" id="ProtNLM"/>
    </source>
</evidence>
<dbReference type="InterPro" id="IPR017451">
    <property type="entry name" value="F-box-assoc_interact_dom"/>
</dbReference>
<keyword evidence="4" id="KW-1185">Reference proteome</keyword>
<dbReference type="InterPro" id="IPR050796">
    <property type="entry name" value="SCF_F-box_component"/>
</dbReference>
<dbReference type="Pfam" id="PF08268">
    <property type="entry name" value="FBA_3"/>
    <property type="match status" value="1"/>
</dbReference>
<dbReference type="PANTHER" id="PTHR31672">
    <property type="entry name" value="BNACNNG10540D PROTEIN"/>
    <property type="match status" value="1"/>
</dbReference>
<evidence type="ECO:0000259" key="1">
    <source>
        <dbReference type="Pfam" id="PF00646"/>
    </source>
</evidence>
<dbReference type="EMBL" id="JAUHHV010000007">
    <property type="protein sequence ID" value="KAK1417108.1"/>
    <property type="molecule type" value="Genomic_DNA"/>
</dbReference>
<dbReference type="NCBIfam" id="TIGR01640">
    <property type="entry name" value="F_box_assoc_1"/>
    <property type="match status" value="1"/>
</dbReference>
<evidence type="ECO:0000313" key="4">
    <source>
        <dbReference type="Proteomes" id="UP001229421"/>
    </source>
</evidence>
<feature type="domain" description="F-box" evidence="1">
    <location>
        <begin position="19"/>
        <end position="49"/>
    </location>
</feature>
<name>A0AAD8NQL5_TARER</name>
<accession>A0AAD8NQL5</accession>
<evidence type="ECO:0000313" key="3">
    <source>
        <dbReference type="EMBL" id="KAK1417108.1"/>
    </source>
</evidence>
<protein>
    <recommendedName>
        <fullName evidence="5">F-box domain-containing protein</fullName>
    </recommendedName>
</protein>
<organism evidence="3 4">
    <name type="scientific">Tagetes erecta</name>
    <name type="common">African marigold</name>
    <dbReference type="NCBI Taxonomy" id="13708"/>
    <lineage>
        <taxon>Eukaryota</taxon>
        <taxon>Viridiplantae</taxon>
        <taxon>Streptophyta</taxon>
        <taxon>Embryophyta</taxon>
        <taxon>Tracheophyta</taxon>
        <taxon>Spermatophyta</taxon>
        <taxon>Magnoliopsida</taxon>
        <taxon>eudicotyledons</taxon>
        <taxon>Gunneridae</taxon>
        <taxon>Pentapetalae</taxon>
        <taxon>asterids</taxon>
        <taxon>campanulids</taxon>
        <taxon>Asterales</taxon>
        <taxon>Asteraceae</taxon>
        <taxon>Asteroideae</taxon>
        <taxon>Heliantheae alliance</taxon>
        <taxon>Tageteae</taxon>
        <taxon>Tagetes</taxon>
    </lineage>
</organism>
<proteinExistence type="predicted"/>
<reference evidence="3" key="1">
    <citation type="journal article" date="2023" name="bioRxiv">
        <title>Improved chromosome-level genome assembly for marigold (Tagetes erecta).</title>
        <authorList>
            <person name="Jiang F."/>
            <person name="Yuan L."/>
            <person name="Wang S."/>
            <person name="Wang H."/>
            <person name="Xu D."/>
            <person name="Wang A."/>
            <person name="Fan W."/>
        </authorList>
    </citation>
    <scope>NUCLEOTIDE SEQUENCE</scope>
    <source>
        <strain evidence="3">WSJ</strain>
        <tissue evidence="3">Leaf</tissue>
    </source>
</reference>
<sequence length="360" mass="41844">MSNIIGYQKLPNYIIESEILPQLPAKSVVRFMCVCKQWYSFLSTQHFRRKNHHNITTNRDPPTHQKLLILKAPSGIFHTLDCGTTLTYASVTTSTRCTPFGSDPDGMHILATFDGLVCVALSNHYTNQLLFWNPLTGAYRKLSKSRVHSFNRIYMDAFGFYSDCSNDYKLLNLVRKDWSIHMGQPKAYVYSTRLDSWREILSFNYGQYLSWATYQWSPATFFGQSLYFTVVSEIHSCIIGFDVVSEKFREIQFPRDVSVGRGFNGTLVVMNGCVHLCVARRNIMEKFYMPSKDIDLWRMDGDGWMKVEGNMCIPFTLTPNCKVRDQHWIVTWVFNKALEKQNLKTHKKPQLLVEMPFMTY</sequence>
<dbReference type="PANTHER" id="PTHR31672:SF13">
    <property type="entry name" value="F-BOX PROTEIN CPR30-LIKE"/>
    <property type="match status" value="1"/>
</dbReference>
<dbReference type="Gene3D" id="1.20.1280.50">
    <property type="match status" value="1"/>
</dbReference>
<dbReference type="InterPro" id="IPR036047">
    <property type="entry name" value="F-box-like_dom_sf"/>
</dbReference>
<dbReference type="Pfam" id="PF00646">
    <property type="entry name" value="F-box"/>
    <property type="match status" value="1"/>
</dbReference>